<dbReference type="EMBL" id="CAJZBQ010000001">
    <property type="protein sequence ID" value="CAG9310062.1"/>
    <property type="molecule type" value="Genomic_DNA"/>
</dbReference>
<proteinExistence type="predicted"/>
<evidence type="ECO:0000313" key="2">
    <source>
        <dbReference type="Proteomes" id="UP001162131"/>
    </source>
</evidence>
<reference evidence="1" key="1">
    <citation type="submission" date="2021-09" db="EMBL/GenBank/DDBJ databases">
        <authorList>
            <consortium name="AG Swart"/>
            <person name="Singh M."/>
            <person name="Singh A."/>
            <person name="Seah K."/>
            <person name="Emmerich C."/>
        </authorList>
    </citation>
    <scope>NUCLEOTIDE SEQUENCE</scope>
    <source>
        <strain evidence="1">ATCC30299</strain>
    </source>
</reference>
<gene>
    <name evidence="1" type="ORF">BSTOLATCC_MIC273</name>
</gene>
<keyword evidence="2" id="KW-1185">Reference proteome</keyword>
<sequence>MPVHNALFLEMKLEKNSYFSTIDTSKANLFNLAFEFMIYYPACEEKYYEMYRIFDIQKQSAKVSISAKSPEKLIDQIYQEDFSVIAYNEYSKSSIDLNLNLIVNGAFIWYNENSQLSIKKEIDYNDHYEIDLSNLFNGQEIEMALNVNDRYVDNQNGILAPAYVNKRTEITGHYNSSGILCHYILISGADIQVITSDGALILTQITKNNSEGISLNLSEIFNADSLKCSLIDNFEHTKNSHTLIVTTCEHKVYSLNDTGIFSMKKLLILWEFDYSLFAIKSYKSLPLGYRPVNLKTLTLDNTNFEILVSESYTNINFEKKILRFRGSWILGDIKLQQVEIISSASLKLPSFRSCIFDGIAADSQTAYWYILDVAYGLRVLKAHENNLEIITGFPIKSLKFFTSIGVCGNYLYIADESLKKYSIKNYSELALIEEYYLNHILTSSYSRVACSADGKYVALYLFNGIGLSVRIIDTSADPSSSHVHDIEINNDAVLSEINEVKFMNLNTFFVVRKHKFLAIQINPIMLYIPKLNESEYNEMIEEWGTNAFDVFLTAKNKDSQANSTVISFRRMPIEKKEKTNSFRLK</sequence>
<name>A0AAU9I916_9CILI</name>
<dbReference type="Proteomes" id="UP001162131">
    <property type="component" value="Unassembled WGS sequence"/>
</dbReference>
<organism evidence="1 2">
    <name type="scientific">Blepharisma stoltei</name>
    <dbReference type="NCBI Taxonomy" id="1481888"/>
    <lineage>
        <taxon>Eukaryota</taxon>
        <taxon>Sar</taxon>
        <taxon>Alveolata</taxon>
        <taxon>Ciliophora</taxon>
        <taxon>Postciliodesmatophora</taxon>
        <taxon>Heterotrichea</taxon>
        <taxon>Heterotrichida</taxon>
        <taxon>Blepharismidae</taxon>
        <taxon>Blepharisma</taxon>
    </lineage>
</organism>
<evidence type="ECO:0000313" key="1">
    <source>
        <dbReference type="EMBL" id="CAG9310062.1"/>
    </source>
</evidence>
<accession>A0AAU9I916</accession>
<comment type="caution">
    <text evidence="1">The sequence shown here is derived from an EMBL/GenBank/DDBJ whole genome shotgun (WGS) entry which is preliminary data.</text>
</comment>
<dbReference type="AlphaFoldDB" id="A0AAU9I916"/>
<protein>
    <submittedName>
        <fullName evidence="1">Uncharacterized protein</fullName>
    </submittedName>
</protein>